<dbReference type="SUPFAM" id="SSF51905">
    <property type="entry name" value="FAD/NAD(P)-binding domain"/>
    <property type="match status" value="1"/>
</dbReference>
<protein>
    <submittedName>
        <fullName evidence="1">FAD-dependent monooxygenase</fullName>
        <ecNumber evidence="1">1.14.13.8</ecNumber>
    </submittedName>
</protein>
<keyword evidence="1" id="KW-0560">Oxidoreductase</keyword>
<comment type="caution">
    <text evidence="1">The sequence shown here is derived from an EMBL/GenBank/DDBJ whole genome shotgun (WGS) entry which is preliminary data.</text>
</comment>
<dbReference type="Gene3D" id="3.30.9.100">
    <property type="match status" value="1"/>
</dbReference>
<dbReference type="PANTHER" id="PTHR43422:SF3">
    <property type="entry name" value="THIAMINE THIAZOLE SYNTHASE"/>
    <property type="match status" value="1"/>
</dbReference>
<dbReference type="PANTHER" id="PTHR43422">
    <property type="entry name" value="THIAMINE THIAZOLE SYNTHASE"/>
    <property type="match status" value="1"/>
</dbReference>
<dbReference type="Proteomes" id="UP001597389">
    <property type="component" value="Unassembled WGS sequence"/>
</dbReference>
<evidence type="ECO:0000313" key="2">
    <source>
        <dbReference type="Proteomes" id="UP001597389"/>
    </source>
</evidence>
<dbReference type="RefSeq" id="WP_377091111.1">
    <property type="nucleotide sequence ID" value="NZ_JBHSJL010000014.1"/>
</dbReference>
<dbReference type="EMBL" id="JBHUJB010000006">
    <property type="protein sequence ID" value="MFD2157521.1"/>
    <property type="molecule type" value="Genomic_DNA"/>
</dbReference>
<keyword evidence="1" id="KW-0503">Monooxygenase</keyword>
<keyword evidence="2" id="KW-1185">Reference proteome</keyword>
<gene>
    <name evidence="1" type="ORF">ACFSW8_01265</name>
</gene>
<sequence length="424" mass="47288">MKDDLKFEGQAVVIGGSVAGLLAAGVLARHYERVLVIAPDGGKQEVREQPQGHHVHGLLSSGWKAMVGIFPGLEKRLRDAGAEWVHFGKEFRWHHFGHVKAGFDALMEGPFMSRACLEGAIRDELLGCDRIDWVGGKVVGLKGESARVKEVVLDDGREIEADLVVDCSGRGTRLPEWLRGVNGEEVSEELIASDLRYCSCRFSRVEVEGWKALFVIPKPPETRAGAVFPLEDGSWLVTLSGRKGDEMPTDAESFQRYAETLASKEVAEAIREASPLGGSLKHYRFQNSRRYDYGACALPNNLVALGDSVCSFNPLFGQGMTLCALEAEKLDVWLAMGAERSRAYFELIDPLVDHAWEMVMVEDMRHTGLLGERSLKVKCMQWLTERVYAKTAVDGQLTRILYEVIHFERAATDLCKPQHLWRLF</sequence>
<proteinExistence type="predicted"/>
<dbReference type="InterPro" id="IPR036188">
    <property type="entry name" value="FAD/NAD-bd_sf"/>
</dbReference>
<name>A0ABW4Z6P1_9BACT</name>
<evidence type="ECO:0000313" key="1">
    <source>
        <dbReference type="EMBL" id="MFD2157521.1"/>
    </source>
</evidence>
<dbReference type="InterPro" id="IPR006905">
    <property type="entry name" value="Flavin_halogenase"/>
</dbReference>
<dbReference type="GO" id="GO:0004497">
    <property type="term" value="F:monooxygenase activity"/>
    <property type="evidence" value="ECO:0007669"/>
    <property type="project" value="UniProtKB-KW"/>
</dbReference>
<accession>A0ABW4Z6P1</accession>
<organism evidence="1 2">
    <name type="scientific">Rubritalea tangerina</name>
    <dbReference type="NCBI Taxonomy" id="430798"/>
    <lineage>
        <taxon>Bacteria</taxon>
        <taxon>Pseudomonadati</taxon>
        <taxon>Verrucomicrobiota</taxon>
        <taxon>Verrucomicrobiia</taxon>
        <taxon>Verrucomicrobiales</taxon>
        <taxon>Rubritaleaceae</taxon>
        <taxon>Rubritalea</taxon>
    </lineage>
</organism>
<reference evidence="2" key="1">
    <citation type="journal article" date="2019" name="Int. J. Syst. Evol. Microbiol.">
        <title>The Global Catalogue of Microorganisms (GCM) 10K type strain sequencing project: providing services to taxonomists for standard genome sequencing and annotation.</title>
        <authorList>
            <consortium name="The Broad Institute Genomics Platform"/>
            <consortium name="The Broad Institute Genome Sequencing Center for Infectious Disease"/>
            <person name="Wu L."/>
            <person name="Ma J."/>
        </authorList>
    </citation>
    <scope>NUCLEOTIDE SEQUENCE [LARGE SCALE GENOMIC DNA]</scope>
    <source>
        <strain evidence="2">CCUG 57942</strain>
    </source>
</reference>
<dbReference type="Pfam" id="PF04820">
    <property type="entry name" value="Trp_halogenase"/>
    <property type="match status" value="1"/>
</dbReference>
<dbReference type="EC" id="1.14.13.8" evidence="1"/>
<dbReference type="Gene3D" id="3.50.50.60">
    <property type="entry name" value="FAD/NAD(P)-binding domain"/>
    <property type="match status" value="1"/>
</dbReference>